<evidence type="ECO:0000313" key="5">
    <source>
        <dbReference type="Proteomes" id="UP000802392"/>
    </source>
</evidence>
<protein>
    <submittedName>
        <fullName evidence="4">Uncharacterized protein YbjT (DUF2867 family)</fullName>
    </submittedName>
</protein>
<reference evidence="4 5" key="1">
    <citation type="submission" date="2020-03" db="EMBL/GenBank/DDBJ databases">
        <title>Genomic Encyclopedia of Type Strains, Phase III (KMG-III): the genomes of soil and plant-associated and newly described type strains.</title>
        <authorList>
            <person name="Whitman W."/>
        </authorList>
    </citation>
    <scope>NUCLEOTIDE SEQUENCE [LARGE SCALE GENOMIC DNA]</scope>
    <source>
        <strain evidence="4 5">CECT 4207</strain>
    </source>
</reference>
<dbReference type="InterPro" id="IPR044256">
    <property type="entry name" value="HCF244-like"/>
</dbReference>
<proteinExistence type="predicted"/>
<dbReference type="Gene3D" id="3.40.50.720">
    <property type="entry name" value="NAD(P)-binding Rossmann-like Domain"/>
    <property type="match status" value="1"/>
</dbReference>
<comment type="caution">
    <text evidence="4">The sequence shown here is derived from an EMBL/GenBank/DDBJ whole genome shotgun (WGS) entry which is preliminary data.</text>
</comment>
<dbReference type="SUPFAM" id="SSF51735">
    <property type="entry name" value="NAD(P)-binding Rossmann-fold domains"/>
    <property type="match status" value="1"/>
</dbReference>
<evidence type="ECO:0000256" key="1">
    <source>
        <dbReference type="ARBA" id="ARBA00022531"/>
    </source>
</evidence>
<dbReference type="InterPro" id="IPR008030">
    <property type="entry name" value="NmrA-like"/>
</dbReference>
<evidence type="ECO:0000259" key="3">
    <source>
        <dbReference type="Pfam" id="PF05368"/>
    </source>
</evidence>
<sequence>MASDLPVLVVGATGFLGGQVVDELLKRGKKVRALVRAGSAADKLRAKGVEISRGDLLDAGSLIAAMAGVSAVVSSAAGYTRNDKNAKAIDTFGYSNLAVAARYAEVPRVVLVSIVTSDQTPQIPHFWNKFLAEDALAQQGVPFVALRPGAFFDQMATMGGSNPFAKGRLTWLGSKEVPLTFVLASDLAGYLAAAVDADVADGERIDVGWSRPVSIAEVATLMESHAGKPIKVVAVPENLLIGLGKVTSKVVPLVSDMASMVAWWDTGKYVGDTTRQGEVFGPVPTPEEAVARLAARFNR</sequence>
<dbReference type="InterPro" id="IPR036291">
    <property type="entry name" value="NAD(P)-bd_dom_sf"/>
</dbReference>
<organism evidence="4 5">
    <name type="scientific">Paenarthrobacter ilicis</name>
    <dbReference type="NCBI Taxonomy" id="43665"/>
    <lineage>
        <taxon>Bacteria</taxon>
        <taxon>Bacillati</taxon>
        <taxon>Actinomycetota</taxon>
        <taxon>Actinomycetes</taxon>
        <taxon>Micrococcales</taxon>
        <taxon>Micrococcaceae</taxon>
        <taxon>Paenarthrobacter</taxon>
    </lineage>
</organism>
<dbReference type="CDD" id="cd05243">
    <property type="entry name" value="SDR_a5"/>
    <property type="match status" value="1"/>
</dbReference>
<dbReference type="RefSeq" id="WP_167268513.1">
    <property type="nucleotide sequence ID" value="NZ_BAAAVO010000005.1"/>
</dbReference>
<gene>
    <name evidence="4" type="ORF">FHR86_003199</name>
</gene>
<name>A0ABX0TPT3_9MICC</name>
<evidence type="ECO:0000313" key="4">
    <source>
        <dbReference type="EMBL" id="NIJ02851.1"/>
    </source>
</evidence>
<dbReference type="Pfam" id="PF05368">
    <property type="entry name" value="NmrA"/>
    <property type="match status" value="1"/>
</dbReference>
<feature type="domain" description="NmrA-like" evidence="3">
    <location>
        <begin position="7"/>
        <end position="271"/>
    </location>
</feature>
<dbReference type="PANTHER" id="PTHR47128">
    <property type="match status" value="1"/>
</dbReference>
<accession>A0ABX0TPT3</accession>
<dbReference type="EMBL" id="JAAOZD010000007">
    <property type="protein sequence ID" value="NIJ02851.1"/>
    <property type="molecule type" value="Genomic_DNA"/>
</dbReference>
<dbReference type="Proteomes" id="UP000802392">
    <property type="component" value="Unassembled WGS sequence"/>
</dbReference>
<dbReference type="PANTHER" id="PTHR47128:SF2">
    <property type="entry name" value="PROTEIN HIGH CHLOROPHYLL FLUORESCENCE PHENOTYPE 244, CHLOROPLASTIC"/>
    <property type="match status" value="1"/>
</dbReference>
<keyword evidence="5" id="KW-1185">Reference proteome</keyword>
<keyword evidence="1" id="KW-0602">Photosynthesis</keyword>
<evidence type="ECO:0000256" key="2">
    <source>
        <dbReference type="ARBA" id="ARBA00023276"/>
    </source>
</evidence>
<keyword evidence="2" id="KW-0604">Photosystem II</keyword>